<dbReference type="AlphaFoldDB" id="A0A9P8AL93"/>
<evidence type="ECO:0000259" key="15">
    <source>
        <dbReference type="SMART" id="SM01178"/>
    </source>
</evidence>
<comment type="function">
    <text evidence="11">RNA helicase.</text>
</comment>
<keyword evidence="6 10" id="KW-0347">Helicase</keyword>
<dbReference type="InterPro" id="IPR014001">
    <property type="entry name" value="Helicase_ATP-bd"/>
</dbReference>
<dbReference type="SMART" id="SM01178">
    <property type="entry name" value="DUF4217"/>
    <property type="match status" value="1"/>
</dbReference>
<organism evidence="16 17">
    <name type="scientific">Scheffersomyces spartinae</name>
    <dbReference type="NCBI Taxonomy" id="45513"/>
    <lineage>
        <taxon>Eukaryota</taxon>
        <taxon>Fungi</taxon>
        <taxon>Dikarya</taxon>
        <taxon>Ascomycota</taxon>
        <taxon>Saccharomycotina</taxon>
        <taxon>Pichiomycetes</taxon>
        <taxon>Debaryomycetaceae</taxon>
        <taxon>Scheffersomyces</taxon>
    </lineage>
</organism>
<protein>
    <recommendedName>
        <fullName evidence="11">ATP-dependent RNA helicase</fullName>
        <ecNumber evidence="11">3.6.4.13</ecNumber>
    </recommendedName>
</protein>
<dbReference type="GO" id="GO:0016787">
    <property type="term" value="F:hydrolase activity"/>
    <property type="evidence" value="ECO:0007669"/>
    <property type="project" value="UniProtKB-KW"/>
</dbReference>
<feature type="region of interest" description="Disordered" evidence="12">
    <location>
        <begin position="661"/>
        <end position="754"/>
    </location>
</feature>
<feature type="compositionally biased region" description="Basic residues" evidence="12">
    <location>
        <begin position="1"/>
        <end position="21"/>
    </location>
</feature>
<dbReference type="GeneID" id="66115603"/>
<dbReference type="SMART" id="SM00490">
    <property type="entry name" value="HELICc"/>
    <property type="match status" value="1"/>
</dbReference>
<dbReference type="PANTHER" id="PTHR24031">
    <property type="entry name" value="RNA HELICASE"/>
    <property type="match status" value="1"/>
</dbReference>
<feature type="region of interest" description="Disordered" evidence="12">
    <location>
        <begin position="1"/>
        <end position="24"/>
    </location>
</feature>
<dbReference type="InterPro" id="IPR011545">
    <property type="entry name" value="DEAD/DEAH_box_helicase_dom"/>
</dbReference>
<feature type="compositionally biased region" description="Basic and acidic residues" evidence="12">
    <location>
        <begin position="661"/>
        <end position="684"/>
    </location>
</feature>
<feature type="region of interest" description="Disordered" evidence="12">
    <location>
        <begin position="492"/>
        <end position="540"/>
    </location>
</feature>
<feature type="compositionally biased region" description="Basic and acidic residues" evidence="12">
    <location>
        <begin position="691"/>
        <end position="700"/>
    </location>
</feature>
<dbReference type="Pfam" id="PF00271">
    <property type="entry name" value="Helicase_C"/>
    <property type="match status" value="1"/>
</dbReference>
<sequence>MVKKVRKGSQRRLNKKEHKLQKKELDEKELNSLIERIDEYDPKVHESSLSQFTELPISKETLEGLQESSFVSLTEIQKKSIPMALKGDDIMATAKTGSGKTLAFLIPTIEALIRNKITEYDGLAALIISPTRELAVQIFEVLKQIGKHNSFSAGLVTGGKDVQFEKDRISRMNILVGTPGRISQHLNEAYGMETSNLQVLVLDEADRCLDMGFKKQIDSIIGHLPTTRQTLLFSATQSESVKDLARLSLTNPKRIGISTDEELSATPDTLDQYYIQIPLEQKLDVLWSFIKSHLKCKILVFFSSSKQVQYAYETFRKLQPGISLMKLYGRNKQTTRLETTYKFSNAQHVCLFATDIVARGLDFPKIDWVIQVDCPEDAATYVHRVGRAARFGRKGKSLLMLMPTEEEGFLKRLNNNKIDVKLMNIKLKSKRTIRPQLQSICFKDPIMKNLGQRAFIAYFRSVYIQKDKDVFKVEELPVEAYAESLGLPGAPKIKIKGGSDNKEKKNASRRLKALSKTNEEGEGEGEGEEGEGTKTDSKKVRTKYDRMFERQNQTVLSENFLNLTGNNKVAGEDSEDEDGGFMSVKRQDHDINEEELPDLTAPASKRQMKKALSKKASLASKGNPTKLKFDEDGVAHAIYELEDLDDFAKDGDAVEQKKAYVEKEAVQMSKADIEDKDLAREKRQEKKRKRKEIERRAREEELGEGGSGDEEVRYILGNDVDLDRDMEFHNDDEEDQEDQPSTKKPKWFENDKHISKKQVNEIEEIEEPQTLEDLESLTARLLGK</sequence>
<comment type="subcellular location">
    <subcellularLocation>
        <location evidence="1">Nucleus</location>
        <location evidence="1">Nucleolus</location>
    </subcellularLocation>
</comment>
<dbReference type="InterPro" id="IPR000629">
    <property type="entry name" value="RNA-helicase_DEAD-box_CS"/>
</dbReference>
<feature type="domain" description="ATP-dependent rRNA helicase SPB4-like C-terminal extension" evidence="15">
    <location>
        <begin position="432"/>
        <end position="495"/>
    </location>
</feature>
<dbReference type="InterPro" id="IPR027417">
    <property type="entry name" value="P-loop_NTPase"/>
</dbReference>
<evidence type="ECO:0000256" key="11">
    <source>
        <dbReference type="RuleBase" id="RU365068"/>
    </source>
</evidence>
<evidence type="ECO:0000256" key="5">
    <source>
        <dbReference type="ARBA" id="ARBA00022801"/>
    </source>
</evidence>
<dbReference type="SMART" id="SM00487">
    <property type="entry name" value="DEXDc"/>
    <property type="match status" value="1"/>
</dbReference>
<dbReference type="Gene3D" id="3.40.50.300">
    <property type="entry name" value="P-loop containing nucleotide triphosphate hydrolases"/>
    <property type="match status" value="2"/>
</dbReference>
<evidence type="ECO:0000256" key="3">
    <source>
        <dbReference type="ARBA" id="ARBA00022552"/>
    </source>
</evidence>
<feature type="compositionally biased region" description="Acidic residues" evidence="12">
    <location>
        <begin position="520"/>
        <end position="530"/>
    </location>
</feature>
<gene>
    <name evidence="16" type="primary">DBP4</name>
    <name evidence="16" type="ORF">KQ657_002229</name>
</gene>
<name>A0A9P8AL93_9ASCO</name>
<dbReference type="Pfam" id="PF13959">
    <property type="entry name" value="CTE_SPB4"/>
    <property type="match status" value="1"/>
</dbReference>
<evidence type="ECO:0000256" key="10">
    <source>
        <dbReference type="RuleBase" id="RU000492"/>
    </source>
</evidence>
<evidence type="ECO:0000256" key="4">
    <source>
        <dbReference type="ARBA" id="ARBA00022741"/>
    </source>
</evidence>
<dbReference type="GO" id="GO:0003723">
    <property type="term" value="F:RNA binding"/>
    <property type="evidence" value="ECO:0007669"/>
    <property type="project" value="UniProtKB-UniRule"/>
</dbReference>
<evidence type="ECO:0000259" key="13">
    <source>
        <dbReference type="SMART" id="SM00487"/>
    </source>
</evidence>
<comment type="domain">
    <text evidence="11">The Q motif is unique to and characteristic of the DEAD box family of RNA helicases and controls ATP binding and hydrolysis.</text>
</comment>
<feature type="region of interest" description="Disordered" evidence="12">
    <location>
        <begin position="566"/>
        <end position="627"/>
    </location>
</feature>
<dbReference type="GO" id="GO:0005524">
    <property type="term" value="F:ATP binding"/>
    <property type="evidence" value="ECO:0007669"/>
    <property type="project" value="UniProtKB-UniRule"/>
</dbReference>
<dbReference type="RefSeq" id="XP_043051389.1">
    <property type="nucleotide sequence ID" value="XM_043193001.1"/>
</dbReference>
<evidence type="ECO:0000259" key="14">
    <source>
        <dbReference type="SMART" id="SM00490"/>
    </source>
</evidence>
<keyword evidence="17" id="KW-1185">Reference proteome</keyword>
<keyword evidence="3" id="KW-0698">rRNA processing</keyword>
<keyword evidence="5 10" id="KW-0378">Hydrolase</keyword>
<comment type="caution">
    <text evidence="16">The sequence shown here is derived from an EMBL/GenBank/DDBJ whole genome shotgun (WGS) entry which is preliminary data.</text>
</comment>
<evidence type="ECO:0000256" key="2">
    <source>
        <dbReference type="ARBA" id="ARBA00022517"/>
    </source>
</evidence>
<dbReference type="GO" id="GO:0006364">
    <property type="term" value="P:rRNA processing"/>
    <property type="evidence" value="ECO:0007669"/>
    <property type="project" value="UniProtKB-KW"/>
</dbReference>
<evidence type="ECO:0000256" key="9">
    <source>
        <dbReference type="ARBA" id="ARBA00023242"/>
    </source>
</evidence>
<evidence type="ECO:0000256" key="12">
    <source>
        <dbReference type="SAM" id="MobiDB-lite"/>
    </source>
</evidence>
<comment type="catalytic activity">
    <reaction evidence="11">
        <text>ATP + H2O = ADP + phosphate + H(+)</text>
        <dbReference type="Rhea" id="RHEA:13065"/>
        <dbReference type="ChEBI" id="CHEBI:15377"/>
        <dbReference type="ChEBI" id="CHEBI:15378"/>
        <dbReference type="ChEBI" id="CHEBI:30616"/>
        <dbReference type="ChEBI" id="CHEBI:43474"/>
        <dbReference type="ChEBI" id="CHEBI:456216"/>
        <dbReference type="EC" id="3.6.4.13"/>
    </reaction>
</comment>
<feature type="domain" description="Helicase ATP-binding" evidence="13">
    <location>
        <begin position="69"/>
        <end position="273"/>
    </location>
</feature>
<keyword evidence="2" id="KW-0690">Ribosome biogenesis</keyword>
<dbReference type="CDD" id="cd17941">
    <property type="entry name" value="DEADc_DDX10"/>
    <property type="match status" value="1"/>
</dbReference>
<evidence type="ECO:0000256" key="6">
    <source>
        <dbReference type="ARBA" id="ARBA00022806"/>
    </source>
</evidence>
<dbReference type="CDD" id="cd18787">
    <property type="entry name" value="SF2_C_DEAD"/>
    <property type="match status" value="1"/>
</dbReference>
<evidence type="ECO:0000256" key="7">
    <source>
        <dbReference type="ARBA" id="ARBA00022840"/>
    </source>
</evidence>
<dbReference type="OrthoDB" id="10259640at2759"/>
<comment type="similarity">
    <text evidence="10">Belongs to the DEAD box helicase family.</text>
</comment>
<dbReference type="InterPro" id="IPR001650">
    <property type="entry name" value="Helicase_C-like"/>
</dbReference>
<evidence type="ECO:0000256" key="8">
    <source>
        <dbReference type="ARBA" id="ARBA00022884"/>
    </source>
</evidence>
<accession>A0A9P8AL93</accession>
<dbReference type="PROSITE" id="PS00039">
    <property type="entry name" value="DEAD_ATP_HELICASE"/>
    <property type="match status" value="1"/>
</dbReference>
<dbReference type="Pfam" id="PF00270">
    <property type="entry name" value="DEAD"/>
    <property type="match status" value="1"/>
</dbReference>
<evidence type="ECO:0000313" key="16">
    <source>
        <dbReference type="EMBL" id="KAG7195844.1"/>
    </source>
</evidence>
<keyword evidence="8 11" id="KW-0694">RNA-binding</keyword>
<reference evidence="16" key="1">
    <citation type="submission" date="2021-03" db="EMBL/GenBank/DDBJ databases">
        <authorList>
            <person name="Palmer J.M."/>
        </authorList>
    </citation>
    <scope>NUCLEOTIDE SEQUENCE</scope>
    <source>
        <strain evidence="16">ARV_011</strain>
    </source>
</reference>
<evidence type="ECO:0000256" key="1">
    <source>
        <dbReference type="ARBA" id="ARBA00004604"/>
    </source>
</evidence>
<feature type="compositionally biased region" description="Basic and acidic residues" evidence="12">
    <location>
        <begin position="497"/>
        <end position="506"/>
    </location>
</feature>
<dbReference type="SUPFAM" id="SSF52540">
    <property type="entry name" value="P-loop containing nucleoside triphosphate hydrolases"/>
    <property type="match status" value="1"/>
</dbReference>
<keyword evidence="9" id="KW-0539">Nucleus</keyword>
<feature type="compositionally biased region" description="Basic and acidic residues" evidence="12">
    <location>
        <begin position="531"/>
        <end position="540"/>
    </location>
</feature>
<keyword evidence="7 10" id="KW-0067">ATP-binding</keyword>
<dbReference type="Proteomes" id="UP000790833">
    <property type="component" value="Unassembled WGS sequence"/>
</dbReference>
<dbReference type="EC" id="3.6.4.13" evidence="11"/>
<dbReference type="EMBL" id="JAHMUF010000002">
    <property type="protein sequence ID" value="KAG7195844.1"/>
    <property type="molecule type" value="Genomic_DNA"/>
</dbReference>
<proteinExistence type="inferred from homology"/>
<evidence type="ECO:0000313" key="17">
    <source>
        <dbReference type="Proteomes" id="UP000790833"/>
    </source>
</evidence>
<dbReference type="GO" id="GO:0003724">
    <property type="term" value="F:RNA helicase activity"/>
    <property type="evidence" value="ECO:0007669"/>
    <property type="project" value="UniProtKB-EC"/>
</dbReference>
<dbReference type="GO" id="GO:0005730">
    <property type="term" value="C:nucleolus"/>
    <property type="evidence" value="ECO:0007669"/>
    <property type="project" value="UniProtKB-SubCell"/>
</dbReference>
<dbReference type="InterPro" id="IPR025313">
    <property type="entry name" value="SPB4-like_CTE"/>
</dbReference>
<feature type="domain" description="Helicase C-terminal" evidence="14">
    <location>
        <begin position="309"/>
        <end position="392"/>
    </location>
</feature>
<keyword evidence="4 10" id="KW-0547">Nucleotide-binding</keyword>